<dbReference type="PROSITE" id="PS51257">
    <property type="entry name" value="PROKAR_LIPOPROTEIN"/>
    <property type="match status" value="1"/>
</dbReference>
<evidence type="ECO:0008006" key="4">
    <source>
        <dbReference type="Google" id="ProtNLM"/>
    </source>
</evidence>
<dbReference type="Proteomes" id="UP000176603">
    <property type="component" value="Unassembled WGS sequence"/>
</dbReference>
<evidence type="ECO:0000313" key="3">
    <source>
        <dbReference type="Proteomes" id="UP000176603"/>
    </source>
</evidence>
<name>A0A1F7UMT7_9BACT</name>
<protein>
    <recommendedName>
        <fullName evidence="4">Lipoprotein</fullName>
    </recommendedName>
</protein>
<feature type="region of interest" description="Disordered" evidence="1">
    <location>
        <begin position="210"/>
        <end position="244"/>
    </location>
</feature>
<sequence>MRLWTIVCYWTMFGFVVTGCYNSSHAVTPGGESESKSFFGGIVSTSEIDTRTAFNECRGLLKPGRTPAEGMIDREVYNKCFRDAMGGVAPAGQHGAPQPYDVNGDGRPDVVRYDSGLEVPYGLYVSYPGTYWPSVYNYYGYPSTPLGAGYGMSSGYGAGMYAPQMAPLGPSEYQGSIADPLVAGYLVANARAAATYPEAAKNPQEFVRRRDVKGLYKQTKKNADDIAETDNDLQEHKTKKEGSK</sequence>
<evidence type="ECO:0000256" key="1">
    <source>
        <dbReference type="SAM" id="MobiDB-lite"/>
    </source>
</evidence>
<accession>A0A1F7UMT7</accession>
<dbReference type="AlphaFoldDB" id="A0A1F7UMT7"/>
<gene>
    <name evidence="2" type="ORF">A3E39_03390</name>
</gene>
<organism evidence="2 3">
    <name type="scientific">Candidatus Uhrbacteria bacterium RIFCSPHIGHO2_12_FULL_60_25</name>
    <dbReference type="NCBI Taxonomy" id="1802399"/>
    <lineage>
        <taxon>Bacteria</taxon>
        <taxon>Candidatus Uhriibacteriota</taxon>
    </lineage>
</organism>
<proteinExistence type="predicted"/>
<comment type="caution">
    <text evidence="2">The sequence shown here is derived from an EMBL/GenBank/DDBJ whole genome shotgun (WGS) entry which is preliminary data.</text>
</comment>
<dbReference type="STRING" id="1802399.A3E39_03390"/>
<dbReference type="EMBL" id="MGEH01000006">
    <property type="protein sequence ID" value="OGL79555.1"/>
    <property type="molecule type" value="Genomic_DNA"/>
</dbReference>
<feature type="compositionally biased region" description="Basic and acidic residues" evidence="1">
    <location>
        <begin position="233"/>
        <end position="244"/>
    </location>
</feature>
<reference evidence="2 3" key="1">
    <citation type="journal article" date="2016" name="Nat. Commun.">
        <title>Thousands of microbial genomes shed light on interconnected biogeochemical processes in an aquifer system.</title>
        <authorList>
            <person name="Anantharaman K."/>
            <person name="Brown C.T."/>
            <person name="Hug L.A."/>
            <person name="Sharon I."/>
            <person name="Castelle C.J."/>
            <person name="Probst A.J."/>
            <person name="Thomas B.C."/>
            <person name="Singh A."/>
            <person name="Wilkins M.J."/>
            <person name="Karaoz U."/>
            <person name="Brodie E.L."/>
            <person name="Williams K.H."/>
            <person name="Hubbard S.S."/>
            <person name="Banfield J.F."/>
        </authorList>
    </citation>
    <scope>NUCLEOTIDE SEQUENCE [LARGE SCALE GENOMIC DNA]</scope>
</reference>
<evidence type="ECO:0000313" key="2">
    <source>
        <dbReference type="EMBL" id="OGL79555.1"/>
    </source>
</evidence>